<protein>
    <submittedName>
        <fullName evidence="9">Cytochrome c</fullName>
    </submittedName>
</protein>
<dbReference type="InterPro" id="IPR051811">
    <property type="entry name" value="Cytochrome_c550/c551-like"/>
</dbReference>
<dbReference type="RefSeq" id="WP_275118525.1">
    <property type="nucleotide sequence ID" value="NZ_JAOTPO010000006.1"/>
</dbReference>
<keyword evidence="4" id="KW-0249">Electron transport</keyword>
<evidence type="ECO:0000256" key="6">
    <source>
        <dbReference type="PROSITE-ProRule" id="PRU00433"/>
    </source>
</evidence>
<dbReference type="PANTHER" id="PTHR37823">
    <property type="entry name" value="CYTOCHROME C-553-LIKE"/>
    <property type="match status" value="1"/>
</dbReference>
<dbReference type="InterPro" id="IPR012218">
    <property type="entry name" value="Cyt_c_BACSU-c550-type"/>
</dbReference>
<evidence type="ECO:0000313" key="10">
    <source>
        <dbReference type="Proteomes" id="UP001148125"/>
    </source>
</evidence>
<keyword evidence="5 6" id="KW-0408">Iron</keyword>
<keyword evidence="7" id="KW-0472">Membrane</keyword>
<name>A0ABT5VEM1_9BACI</name>
<dbReference type="PIRSF" id="PIRSF000025">
    <property type="entry name" value="Cytc_Bsub_c550"/>
    <property type="match status" value="1"/>
</dbReference>
<dbReference type="InterPro" id="IPR036909">
    <property type="entry name" value="Cyt_c-like_dom_sf"/>
</dbReference>
<keyword evidence="10" id="KW-1185">Reference proteome</keyword>
<reference evidence="9" key="1">
    <citation type="submission" date="2024-05" db="EMBL/GenBank/DDBJ databases">
        <title>Alkalihalobacillus sp. strain MEB203 novel alkaliphilic bacterium from Lonar Lake, India.</title>
        <authorList>
            <person name="Joshi A."/>
            <person name="Thite S."/>
            <person name="Mengade P."/>
        </authorList>
    </citation>
    <scope>NUCLEOTIDE SEQUENCE</scope>
    <source>
        <strain evidence="9">MEB 203</strain>
    </source>
</reference>
<evidence type="ECO:0000256" key="5">
    <source>
        <dbReference type="ARBA" id="ARBA00023004"/>
    </source>
</evidence>
<keyword evidence="7" id="KW-0812">Transmembrane</keyword>
<keyword evidence="3 6" id="KW-0479">Metal-binding</keyword>
<evidence type="ECO:0000256" key="4">
    <source>
        <dbReference type="ARBA" id="ARBA00022982"/>
    </source>
</evidence>
<comment type="caution">
    <text evidence="9">The sequence shown here is derived from an EMBL/GenBank/DDBJ whole genome shotgun (WGS) entry which is preliminary data.</text>
</comment>
<evidence type="ECO:0000256" key="1">
    <source>
        <dbReference type="ARBA" id="ARBA00022448"/>
    </source>
</evidence>
<evidence type="ECO:0000256" key="3">
    <source>
        <dbReference type="ARBA" id="ARBA00022723"/>
    </source>
</evidence>
<feature type="domain" description="Cytochrome c" evidence="8">
    <location>
        <begin position="46"/>
        <end position="123"/>
    </location>
</feature>
<proteinExistence type="predicted"/>
<dbReference type="Gene3D" id="1.10.760.10">
    <property type="entry name" value="Cytochrome c-like domain"/>
    <property type="match status" value="1"/>
</dbReference>
<dbReference type="PANTHER" id="PTHR37823:SF4">
    <property type="entry name" value="MENAQUINOL-CYTOCHROME C REDUCTASE CYTOCHROME B_C SUBUNIT"/>
    <property type="match status" value="1"/>
</dbReference>
<evidence type="ECO:0000313" key="9">
    <source>
        <dbReference type="EMBL" id="MDE5413915.1"/>
    </source>
</evidence>
<organism evidence="9 10">
    <name type="scientific">Alkalihalobacterium chitinilyticum</name>
    <dbReference type="NCBI Taxonomy" id="2980103"/>
    <lineage>
        <taxon>Bacteria</taxon>
        <taxon>Bacillati</taxon>
        <taxon>Bacillota</taxon>
        <taxon>Bacilli</taxon>
        <taxon>Bacillales</taxon>
        <taxon>Bacillaceae</taxon>
        <taxon>Alkalihalobacterium</taxon>
    </lineage>
</organism>
<sequence length="124" mass="13279">MKGRPLFPFAVIAIAGILLMVALSFQGLLASQADEGEAEEEIVFDDPIAAGEELTQRSCLSCHGQDLQGLASNPAINALEGKFTEEEIVQIIFGQYEGVNMPAMSNLKPAEAEAIATYLLHISE</sequence>
<dbReference type="PROSITE" id="PS51007">
    <property type="entry name" value="CYTC"/>
    <property type="match status" value="1"/>
</dbReference>
<keyword evidence="7" id="KW-1133">Transmembrane helix</keyword>
<dbReference type="SUPFAM" id="SSF46626">
    <property type="entry name" value="Cytochrome c"/>
    <property type="match status" value="1"/>
</dbReference>
<feature type="transmembrane region" description="Helical" evidence="7">
    <location>
        <begin position="6"/>
        <end position="25"/>
    </location>
</feature>
<gene>
    <name evidence="9" type="ORF">N7Z68_11000</name>
</gene>
<dbReference type="Proteomes" id="UP001148125">
    <property type="component" value="Unassembled WGS sequence"/>
</dbReference>
<dbReference type="EMBL" id="JAOTPO010000006">
    <property type="protein sequence ID" value="MDE5413915.1"/>
    <property type="molecule type" value="Genomic_DNA"/>
</dbReference>
<dbReference type="InterPro" id="IPR009056">
    <property type="entry name" value="Cyt_c-like_dom"/>
</dbReference>
<keyword evidence="2 6" id="KW-0349">Heme</keyword>
<accession>A0ABT5VEM1</accession>
<evidence type="ECO:0000256" key="2">
    <source>
        <dbReference type="ARBA" id="ARBA00022617"/>
    </source>
</evidence>
<keyword evidence="1" id="KW-0813">Transport</keyword>
<dbReference type="Pfam" id="PF13442">
    <property type="entry name" value="Cytochrome_CBB3"/>
    <property type="match status" value="1"/>
</dbReference>
<evidence type="ECO:0000256" key="7">
    <source>
        <dbReference type="SAM" id="Phobius"/>
    </source>
</evidence>
<evidence type="ECO:0000259" key="8">
    <source>
        <dbReference type="PROSITE" id="PS51007"/>
    </source>
</evidence>